<organism evidence="1 2">
    <name type="scientific">Blepharisma stoltei</name>
    <dbReference type="NCBI Taxonomy" id="1481888"/>
    <lineage>
        <taxon>Eukaryota</taxon>
        <taxon>Sar</taxon>
        <taxon>Alveolata</taxon>
        <taxon>Ciliophora</taxon>
        <taxon>Postciliodesmatophora</taxon>
        <taxon>Heterotrichea</taxon>
        <taxon>Heterotrichida</taxon>
        <taxon>Blepharismidae</taxon>
        <taxon>Blepharisma</taxon>
    </lineage>
</organism>
<evidence type="ECO:0008006" key="3">
    <source>
        <dbReference type="Google" id="ProtNLM"/>
    </source>
</evidence>
<accession>A0AAU9JS43</accession>
<reference evidence="1" key="1">
    <citation type="submission" date="2021-09" db="EMBL/GenBank/DDBJ databases">
        <authorList>
            <consortium name="AG Swart"/>
            <person name="Singh M."/>
            <person name="Singh A."/>
            <person name="Seah K."/>
            <person name="Emmerich C."/>
        </authorList>
    </citation>
    <scope>NUCLEOTIDE SEQUENCE</scope>
    <source>
        <strain evidence="1">ATCC30299</strain>
    </source>
</reference>
<evidence type="ECO:0000313" key="2">
    <source>
        <dbReference type="Proteomes" id="UP001162131"/>
    </source>
</evidence>
<proteinExistence type="predicted"/>
<dbReference type="Proteomes" id="UP001162131">
    <property type="component" value="Unassembled WGS sequence"/>
</dbReference>
<keyword evidence="2" id="KW-1185">Reference proteome</keyword>
<sequence>MLLFLFIGVAAFPELSLKTEANLQSLNCQKYICGGTKPMNPNTCIYYGGEAYYLQECTNSPNLYCPAVFNLLNQTCTVPPSPTSQTAYPGEYCEDDSWCLYGTCKGGLCYGQEYGSNCQSHGECNKGLRCSNGKCVNQIAVNQTGCVNDYDCVNNAGCDINTCREYYSVANGDWVDMCENSQSQICGSGFCVYGLCQPAIKNSQKLPQTCYSNSDCVSHELASQGITLYTTCQCGYGRNALSYCTLFPGDDPFQDLMKIYKKWISSKDALNCNTARRWSTGCVKTMLGDNAAEEFDYYSYKVTYFPQVQKVDECALDIIFPAYSAEVSDRNSSGLWICIGMALYGALI</sequence>
<name>A0AAU9JS43_9CILI</name>
<comment type="caution">
    <text evidence="1">The sequence shown here is derived from an EMBL/GenBank/DDBJ whole genome shotgun (WGS) entry which is preliminary data.</text>
</comment>
<gene>
    <name evidence="1" type="ORF">BSTOLATCC_MIC46808</name>
</gene>
<dbReference type="AlphaFoldDB" id="A0AAU9JS43"/>
<evidence type="ECO:0000313" key="1">
    <source>
        <dbReference type="EMBL" id="CAG9328818.1"/>
    </source>
</evidence>
<dbReference type="EMBL" id="CAJZBQ010000046">
    <property type="protein sequence ID" value="CAG9328818.1"/>
    <property type="molecule type" value="Genomic_DNA"/>
</dbReference>
<protein>
    <recommendedName>
        <fullName evidence="3">Dickkopf N-terminal cysteine-rich domain-containing protein</fullName>
    </recommendedName>
</protein>